<proteinExistence type="predicted"/>
<comment type="caution">
    <text evidence="2">The sequence shown here is derived from an EMBL/GenBank/DDBJ whole genome shotgun (WGS) entry which is preliminary data.</text>
</comment>
<evidence type="ECO:0000313" key="2">
    <source>
        <dbReference type="EMBL" id="MFC3193613.1"/>
    </source>
</evidence>
<dbReference type="PANTHER" id="PTHR35010:SF4">
    <property type="entry name" value="BLL5781 PROTEIN"/>
    <property type="match status" value="1"/>
</dbReference>
<keyword evidence="3" id="KW-1185">Reference proteome</keyword>
<dbReference type="Pfam" id="PF01381">
    <property type="entry name" value="HTH_3"/>
    <property type="match status" value="1"/>
</dbReference>
<feature type="domain" description="HTH cro/C1-type" evidence="1">
    <location>
        <begin position="17"/>
        <end position="71"/>
    </location>
</feature>
<evidence type="ECO:0000313" key="3">
    <source>
        <dbReference type="Proteomes" id="UP001595533"/>
    </source>
</evidence>
<dbReference type="SUPFAM" id="SSF47413">
    <property type="entry name" value="lambda repressor-like DNA-binding domains"/>
    <property type="match status" value="1"/>
</dbReference>
<dbReference type="PROSITE" id="PS50943">
    <property type="entry name" value="HTH_CROC1"/>
    <property type="match status" value="1"/>
</dbReference>
<dbReference type="InterPro" id="IPR010982">
    <property type="entry name" value="Lambda_DNA-bd_dom_sf"/>
</dbReference>
<protein>
    <submittedName>
        <fullName evidence="2">Helix-turn-helix domain-containing protein</fullName>
    </submittedName>
</protein>
<gene>
    <name evidence="2" type="ORF">ACFODZ_05070</name>
</gene>
<dbReference type="Pfam" id="PF17765">
    <property type="entry name" value="MLTR_LBD"/>
    <property type="match status" value="1"/>
</dbReference>
<dbReference type="Gene3D" id="3.30.450.180">
    <property type="match status" value="1"/>
</dbReference>
<dbReference type="InterPro" id="IPR001387">
    <property type="entry name" value="Cro/C1-type_HTH"/>
</dbReference>
<dbReference type="Proteomes" id="UP001595533">
    <property type="component" value="Unassembled WGS sequence"/>
</dbReference>
<evidence type="ECO:0000259" key="1">
    <source>
        <dbReference type="PROSITE" id="PS50943"/>
    </source>
</evidence>
<dbReference type="SMART" id="SM00530">
    <property type="entry name" value="HTH_XRE"/>
    <property type="match status" value="1"/>
</dbReference>
<dbReference type="CDD" id="cd00093">
    <property type="entry name" value="HTH_XRE"/>
    <property type="match status" value="1"/>
</dbReference>
<accession>A0ABV7JBL4</accession>
<dbReference type="RefSeq" id="WP_077410576.1">
    <property type="nucleotide sequence ID" value="NZ_JBHRTS010000002.1"/>
</dbReference>
<dbReference type="EMBL" id="JBHRTS010000002">
    <property type="protein sequence ID" value="MFC3193613.1"/>
    <property type="molecule type" value="Genomic_DNA"/>
</dbReference>
<dbReference type="InterPro" id="IPR041413">
    <property type="entry name" value="MLTR_LBD"/>
</dbReference>
<dbReference type="PANTHER" id="PTHR35010">
    <property type="entry name" value="BLL4672 PROTEIN-RELATED"/>
    <property type="match status" value="1"/>
</dbReference>
<name>A0ABV7JBL4_9GAMM</name>
<dbReference type="Gene3D" id="1.10.260.40">
    <property type="entry name" value="lambda repressor-like DNA-binding domains"/>
    <property type="match status" value="1"/>
</dbReference>
<reference evidence="3" key="1">
    <citation type="journal article" date="2019" name="Int. J. Syst. Evol. Microbiol.">
        <title>The Global Catalogue of Microorganisms (GCM) 10K type strain sequencing project: providing services to taxonomists for standard genome sequencing and annotation.</title>
        <authorList>
            <consortium name="The Broad Institute Genomics Platform"/>
            <consortium name="The Broad Institute Genome Sequencing Center for Infectious Disease"/>
            <person name="Wu L."/>
            <person name="Ma J."/>
        </authorList>
    </citation>
    <scope>NUCLEOTIDE SEQUENCE [LARGE SCALE GENOMIC DNA]</scope>
    <source>
        <strain evidence="3">KCTC 42953</strain>
    </source>
</reference>
<organism evidence="2 3">
    <name type="scientific">Marinicella sediminis</name>
    <dbReference type="NCBI Taxonomy" id="1792834"/>
    <lineage>
        <taxon>Bacteria</taxon>
        <taxon>Pseudomonadati</taxon>
        <taxon>Pseudomonadota</taxon>
        <taxon>Gammaproteobacteria</taxon>
        <taxon>Lysobacterales</taxon>
        <taxon>Marinicellaceae</taxon>
        <taxon>Marinicella</taxon>
    </lineage>
</organism>
<sequence>MKSSALMVPQNTLGSMLRFWRQQKNISQLQLAMDIGISTKHLSYMENDKSKPSKEMVMYLGQALCLPFRQQNRLLEAAGYAPHFKEQGLDSEEMALVNQALQQLLNNHNPFPALVMNSRYDVLLSNSGYQAFLTAVMGQRNRQQYNNALELFFASDGLRSQVKNWDLVAPMLLARVREEAISLQDDWLLNWVNAVDSPEPAKDSMGHLNYGLPMLTLEFDFNGKTGRFFTTIATIGTPLDLTTQEIRLELLYPADEFTQQLFTARGNNC</sequence>